<dbReference type="AlphaFoldDB" id="A0A2I1U0W1"/>
<feature type="signal peptide" evidence="1">
    <location>
        <begin position="1"/>
        <end position="25"/>
    </location>
</feature>
<gene>
    <name evidence="2" type="ORF">CYK19_01130</name>
</gene>
<name>A0A2I1U0W1_STRMT</name>
<dbReference type="EMBL" id="PKID01000001">
    <property type="protein sequence ID" value="PKZ99503.1"/>
    <property type="molecule type" value="Genomic_DNA"/>
</dbReference>
<feature type="chain" id="PRO_5014165528" evidence="1">
    <location>
        <begin position="26"/>
        <end position="106"/>
    </location>
</feature>
<comment type="caution">
    <text evidence="2">The sequence shown here is derived from an EMBL/GenBank/DDBJ whole genome shotgun (WGS) entry which is preliminary data.</text>
</comment>
<protein>
    <submittedName>
        <fullName evidence="2">Uncharacterized protein</fullName>
    </submittedName>
</protein>
<evidence type="ECO:0000256" key="1">
    <source>
        <dbReference type="SAM" id="SignalP"/>
    </source>
</evidence>
<keyword evidence="1" id="KW-0732">Signal</keyword>
<sequence>MKKSLFSLLSVSLLTLLVSASPVSASSSSNEVDKGYTSFRSVFYIKRNKTIRHYYGTASAIPTTFDYKENVEGKWYRGTLTLTSTTRTDNGGWYATYSGQLVTAIH</sequence>
<accession>A0A2I1U0W1</accession>
<reference evidence="2 3" key="1">
    <citation type="submission" date="2017-12" db="EMBL/GenBank/DDBJ databases">
        <title>Phylogenetic diversity of female urinary microbiome.</title>
        <authorList>
            <person name="Thomas-White K."/>
            <person name="Wolfe A.J."/>
        </authorList>
    </citation>
    <scope>NUCLEOTIDE SEQUENCE [LARGE SCALE GENOMIC DNA]</scope>
    <source>
        <strain evidence="2 3">UMB0079</strain>
    </source>
</reference>
<evidence type="ECO:0000313" key="3">
    <source>
        <dbReference type="Proteomes" id="UP000234902"/>
    </source>
</evidence>
<dbReference type="RefSeq" id="WP_049521918.1">
    <property type="nucleotide sequence ID" value="NZ_CAMHZQ010000005.1"/>
</dbReference>
<evidence type="ECO:0000313" key="2">
    <source>
        <dbReference type="EMBL" id="PKZ99503.1"/>
    </source>
</evidence>
<organism evidence="2 3">
    <name type="scientific">Streptococcus mitis</name>
    <dbReference type="NCBI Taxonomy" id="28037"/>
    <lineage>
        <taxon>Bacteria</taxon>
        <taxon>Bacillati</taxon>
        <taxon>Bacillota</taxon>
        <taxon>Bacilli</taxon>
        <taxon>Lactobacillales</taxon>
        <taxon>Streptococcaceae</taxon>
        <taxon>Streptococcus</taxon>
        <taxon>Streptococcus mitis group</taxon>
    </lineage>
</organism>
<dbReference type="Proteomes" id="UP000234902">
    <property type="component" value="Unassembled WGS sequence"/>
</dbReference>
<proteinExistence type="predicted"/>